<dbReference type="InterPro" id="IPR002048">
    <property type="entry name" value="EF_hand_dom"/>
</dbReference>
<name>A0A8S1MNZ5_9CILI</name>
<gene>
    <name evidence="3" type="ORF">PSON_ATCC_30995.1.T0410213</name>
</gene>
<comment type="caution">
    <text evidence="3">The sequence shown here is derived from an EMBL/GenBank/DDBJ whole genome shotgun (WGS) entry which is preliminary data.</text>
</comment>
<dbReference type="Proteomes" id="UP000692954">
    <property type="component" value="Unassembled WGS sequence"/>
</dbReference>
<proteinExistence type="predicted"/>
<dbReference type="AlphaFoldDB" id="A0A8S1MNZ5"/>
<dbReference type="InterPro" id="IPR003591">
    <property type="entry name" value="Leu-rich_rpt_typical-subtyp"/>
</dbReference>
<evidence type="ECO:0000313" key="3">
    <source>
        <dbReference type="EMBL" id="CAD8081062.1"/>
    </source>
</evidence>
<reference evidence="3" key="1">
    <citation type="submission" date="2021-01" db="EMBL/GenBank/DDBJ databases">
        <authorList>
            <consortium name="Genoscope - CEA"/>
            <person name="William W."/>
        </authorList>
    </citation>
    <scope>NUCLEOTIDE SEQUENCE</scope>
</reference>
<dbReference type="InterPro" id="IPR018247">
    <property type="entry name" value="EF_Hand_1_Ca_BS"/>
</dbReference>
<sequence length="689" mass="81355">MEVLQKIIQKSGTNLSLIELEFKQIENLQEFLPLLIQFKNLKELNLHGNRLRQLPDDLSQLKSLETLDITNNMFENLQQVVQSLKTLPSLNHLEIALKSKDEEELIIENLPQLVMLNQQPIKIDDQSEQQSDLQSERSASGLEITLQQEDLEQMALLHDSIKELRKEDEESEKQISSIFENSVKTIMKELQTKLALKTPEHITNLTILKAKFNLYEVCFQLFIRYFKLTDKKLEQILTKLHDQHQQIFTDMSNVIMNVKDNQSIQSIQKKIQEANTGQLYQDKGTEQRLRQELQELQTYNREIEQENKAYLELLIKFGKGEKIQLNSTINNSNNQQKTDLQNIDNLSQLNYQNNNDKIIALNLIKPQQTQYASIQNKNNQQQSNVLVQTPQLVKMLTLKQFKDLIIEIYESKLKFDQKCSDSHLPRETMEQHMYTFLNQKYGLKSLILEWASCIINALKRYGNDDNDVAVFGKILRNECDEEFRFFQVKVKNTILELLKMYLRGKFPLKTNADIKEMMDQRFSSFIFQEEAEDIIKYMYNNQDDSELILKKLKQYFIQPTKQVEKRMTREEQFQIVNEKEKSKIEFSIFQKVILDFQMKSHEKYLSKFIQHFRQLDQDQNGIIDENEFRQLITDLNIGSNDFDIQRYLNKIDPYNNQQITFSQCVQLFSQEQAPGTNAPIIQKISFESF</sequence>
<dbReference type="PANTHER" id="PTHR16306:SF1">
    <property type="entry name" value="CHROMOSOME UNDETERMINED SCAFFOLD_7, WHOLE GENOME SHOTGUN SEQUENCE"/>
    <property type="match status" value="1"/>
</dbReference>
<accession>A0A8S1MNZ5</accession>
<dbReference type="SMART" id="SM00054">
    <property type="entry name" value="EFh"/>
    <property type="match status" value="1"/>
</dbReference>
<keyword evidence="1" id="KW-0175">Coiled coil</keyword>
<dbReference type="PANTHER" id="PTHR16306">
    <property type="entry name" value="TRANSLIN-ASSOCIATED FACTOR X-INTERACTING PROTEIN 1"/>
    <property type="match status" value="1"/>
</dbReference>
<dbReference type="GO" id="GO:0005737">
    <property type="term" value="C:cytoplasm"/>
    <property type="evidence" value="ECO:0007669"/>
    <property type="project" value="TreeGrafter"/>
</dbReference>
<protein>
    <recommendedName>
        <fullName evidence="2">EF-hand domain-containing protein</fullName>
    </recommendedName>
</protein>
<dbReference type="PROSITE" id="PS00018">
    <property type="entry name" value="EF_HAND_1"/>
    <property type="match status" value="1"/>
</dbReference>
<dbReference type="EMBL" id="CAJJDN010000041">
    <property type="protein sequence ID" value="CAD8081062.1"/>
    <property type="molecule type" value="Genomic_DNA"/>
</dbReference>
<feature type="coiled-coil region" evidence="1">
    <location>
        <begin position="286"/>
        <end position="316"/>
    </location>
</feature>
<evidence type="ECO:0000313" key="4">
    <source>
        <dbReference type="Proteomes" id="UP000692954"/>
    </source>
</evidence>
<dbReference type="SMART" id="SM00369">
    <property type="entry name" value="LRR_TYP"/>
    <property type="match status" value="1"/>
</dbReference>
<dbReference type="GO" id="GO:0005509">
    <property type="term" value="F:calcium ion binding"/>
    <property type="evidence" value="ECO:0007669"/>
    <property type="project" value="InterPro"/>
</dbReference>
<evidence type="ECO:0000256" key="1">
    <source>
        <dbReference type="SAM" id="Coils"/>
    </source>
</evidence>
<keyword evidence="4" id="KW-1185">Reference proteome</keyword>
<feature type="domain" description="EF-hand" evidence="2">
    <location>
        <begin position="603"/>
        <end position="638"/>
    </location>
</feature>
<feature type="coiled-coil region" evidence="1">
    <location>
        <begin position="154"/>
        <end position="181"/>
    </location>
</feature>
<dbReference type="OrthoDB" id="2021138at2759"/>
<organism evidence="3 4">
    <name type="scientific">Paramecium sonneborni</name>
    <dbReference type="NCBI Taxonomy" id="65129"/>
    <lineage>
        <taxon>Eukaryota</taxon>
        <taxon>Sar</taxon>
        <taxon>Alveolata</taxon>
        <taxon>Ciliophora</taxon>
        <taxon>Intramacronucleata</taxon>
        <taxon>Oligohymenophorea</taxon>
        <taxon>Peniculida</taxon>
        <taxon>Parameciidae</taxon>
        <taxon>Paramecium</taxon>
    </lineage>
</organism>
<evidence type="ECO:0000259" key="2">
    <source>
        <dbReference type="PROSITE" id="PS50222"/>
    </source>
</evidence>
<dbReference type="PROSITE" id="PS51450">
    <property type="entry name" value="LRR"/>
    <property type="match status" value="1"/>
</dbReference>
<dbReference type="InterPro" id="IPR001611">
    <property type="entry name" value="Leu-rich_rpt"/>
</dbReference>
<dbReference type="PROSITE" id="PS50222">
    <property type="entry name" value="EF_HAND_2"/>
    <property type="match status" value="1"/>
</dbReference>